<dbReference type="PROSITE" id="PS51257">
    <property type="entry name" value="PROKAR_LIPOPROTEIN"/>
    <property type="match status" value="1"/>
</dbReference>
<reference evidence="2 3" key="1">
    <citation type="submission" date="2014-12" db="EMBL/GenBank/DDBJ databases">
        <title>Genomes of Geoalkalibacter ferrihydriticus and Geoalkalibacter subterraneus, two haloalkaliphilic metal-reducing members of the Geobacteraceae.</title>
        <authorList>
            <person name="Badalamenti J.P."/>
            <person name="Torres C.I."/>
            <person name="Krajmalnik-Brown R."/>
            <person name="Bond D.R."/>
        </authorList>
    </citation>
    <scope>NUCLEOTIDE SEQUENCE [LARGE SCALE GENOMIC DNA]</scope>
    <source>
        <strain evidence="2 3">DSM 17813</strain>
    </source>
</reference>
<protein>
    <recommendedName>
        <fullName evidence="4">Lipoprotein</fullName>
    </recommendedName>
</protein>
<gene>
    <name evidence="2" type="ORF">GFER_14000</name>
</gene>
<keyword evidence="3" id="KW-1185">Reference proteome</keyword>
<accession>A0A0C2HLZ4</accession>
<evidence type="ECO:0000256" key="1">
    <source>
        <dbReference type="SAM" id="SignalP"/>
    </source>
</evidence>
<name>A0A0C2HLZ4_9BACT</name>
<evidence type="ECO:0000313" key="3">
    <source>
        <dbReference type="Proteomes" id="UP000035068"/>
    </source>
</evidence>
<dbReference type="EMBL" id="JWJD01000006">
    <property type="protein sequence ID" value="KIH76000.1"/>
    <property type="molecule type" value="Genomic_DNA"/>
</dbReference>
<dbReference type="AlphaFoldDB" id="A0A0C2HLZ4"/>
<organism evidence="2 3">
    <name type="scientific">Geoalkalibacter ferrihydriticus DSM 17813</name>
    <dbReference type="NCBI Taxonomy" id="1121915"/>
    <lineage>
        <taxon>Bacteria</taxon>
        <taxon>Pseudomonadati</taxon>
        <taxon>Thermodesulfobacteriota</taxon>
        <taxon>Desulfuromonadia</taxon>
        <taxon>Desulfuromonadales</taxon>
        <taxon>Geoalkalibacteraceae</taxon>
        <taxon>Geoalkalibacter</taxon>
    </lineage>
</organism>
<feature type="chain" id="PRO_5002149891" description="Lipoprotein" evidence="1">
    <location>
        <begin position="23"/>
        <end position="97"/>
    </location>
</feature>
<feature type="signal peptide" evidence="1">
    <location>
        <begin position="1"/>
        <end position="22"/>
    </location>
</feature>
<dbReference type="Proteomes" id="UP000035068">
    <property type="component" value="Unassembled WGS sequence"/>
</dbReference>
<comment type="caution">
    <text evidence="2">The sequence shown here is derived from an EMBL/GenBank/DDBJ whole genome shotgun (WGS) entry which is preliminary data.</text>
</comment>
<proteinExistence type="predicted"/>
<keyword evidence="1" id="KW-0732">Signal</keyword>
<evidence type="ECO:0008006" key="4">
    <source>
        <dbReference type="Google" id="ProtNLM"/>
    </source>
</evidence>
<evidence type="ECO:0000313" key="2">
    <source>
        <dbReference type="EMBL" id="KIH76000.1"/>
    </source>
</evidence>
<sequence>MKTSMKINILGFIFALMFSLVACDNTGSRRTSSDGVVVMSLGAEYEILPGDVITPEDENTQIEVLHVFGAGEDGGDLKFVTLISGSAKLIKGDYQKL</sequence>